<dbReference type="CDD" id="cd06852">
    <property type="entry name" value="GT_MraY"/>
    <property type="match status" value="1"/>
</dbReference>
<dbReference type="HOGENOM" id="CLU_023982_0_0_12"/>
<feature type="transmembrane region" description="Helical" evidence="13">
    <location>
        <begin position="69"/>
        <end position="90"/>
    </location>
</feature>
<dbReference type="Pfam" id="PF00953">
    <property type="entry name" value="Glycos_transf_4"/>
    <property type="match status" value="1"/>
</dbReference>
<evidence type="ECO:0000256" key="4">
    <source>
        <dbReference type="ARBA" id="ARBA00022618"/>
    </source>
</evidence>
<evidence type="ECO:0000256" key="10">
    <source>
        <dbReference type="ARBA" id="ARBA00023136"/>
    </source>
</evidence>
<keyword evidence="10 13" id="KW-0472">Membrane</keyword>
<keyword evidence="6 13" id="KW-0812">Transmembrane</keyword>
<keyword evidence="17" id="KW-1185">Reference proteome</keyword>
<evidence type="ECO:0000256" key="1">
    <source>
        <dbReference type="ARBA" id="ARBA00004141"/>
    </source>
</evidence>
<keyword evidence="5 13" id="KW-0808">Transferase</keyword>
<evidence type="ECO:0000256" key="15">
    <source>
        <dbReference type="PIRSR" id="PIRSR600715-1"/>
    </source>
</evidence>
<feature type="transmembrane region" description="Helical" evidence="13">
    <location>
        <begin position="343"/>
        <end position="362"/>
    </location>
</feature>
<evidence type="ECO:0000256" key="3">
    <source>
        <dbReference type="ARBA" id="ARBA00022519"/>
    </source>
</evidence>
<dbReference type="GO" id="GO:0005886">
    <property type="term" value="C:plasma membrane"/>
    <property type="evidence" value="ECO:0007669"/>
    <property type="project" value="UniProtKB-SubCell"/>
</dbReference>
<dbReference type="Proteomes" id="UP000006048">
    <property type="component" value="Chromosome"/>
</dbReference>
<feature type="transmembrane region" description="Helical" evidence="13">
    <location>
        <begin position="174"/>
        <end position="192"/>
    </location>
</feature>
<dbReference type="PATRIC" id="fig|869212.3.peg.52"/>
<dbReference type="RefSeq" id="WP_014801277.1">
    <property type="nucleotide sequence ID" value="NC_018020.1"/>
</dbReference>
<dbReference type="NCBIfam" id="TIGR00445">
    <property type="entry name" value="mraY"/>
    <property type="match status" value="1"/>
</dbReference>
<feature type="transmembrane region" description="Helical" evidence="13">
    <location>
        <begin position="96"/>
        <end position="114"/>
    </location>
</feature>
<evidence type="ECO:0000313" key="17">
    <source>
        <dbReference type="Proteomes" id="UP000006048"/>
    </source>
</evidence>
<evidence type="ECO:0000256" key="7">
    <source>
        <dbReference type="ARBA" id="ARBA00022960"/>
    </source>
</evidence>
<evidence type="ECO:0000256" key="8">
    <source>
        <dbReference type="ARBA" id="ARBA00022984"/>
    </source>
</evidence>
<feature type="binding site" evidence="15">
    <location>
        <position position="197"/>
    </location>
    <ligand>
        <name>Mg(2+)</name>
        <dbReference type="ChEBI" id="CHEBI:18420"/>
    </ligand>
</feature>
<evidence type="ECO:0000256" key="5">
    <source>
        <dbReference type="ARBA" id="ARBA00022679"/>
    </source>
</evidence>
<feature type="transmembrane region" description="Helical" evidence="13">
    <location>
        <begin position="295"/>
        <end position="316"/>
    </location>
</feature>
<dbReference type="STRING" id="869212.Turpa_0094"/>
<evidence type="ECO:0000313" key="16">
    <source>
        <dbReference type="EMBL" id="AFM10756.1"/>
    </source>
</evidence>
<keyword evidence="8 13" id="KW-0573">Peptidoglycan synthesis</keyword>
<name>I4B0E9_TURPD</name>
<feature type="transmembrane region" description="Helical" evidence="13">
    <location>
        <begin position="134"/>
        <end position="154"/>
    </location>
</feature>
<dbReference type="InterPro" id="IPR000715">
    <property type="entry name" value="Glycosyl_transferase_4"/>
</dbReference>
<accession>I4B0E9</accession>
<dbReference type="PROSITE" id="PS01348">
    <property type="entry name" value="MRAY_2"/>
    <property type="match status" value="1"/>
</dbReference>
<evidence type="ECO:0000256" key="13">
    <source>
        <dbReference type="HAMAP-Rule" id="MF_00038"/>
    </source>
</evidence>
<evidence type="ECO:0000256" key="11">
    <source>
        <dbReference type="ARBA" id="ARBA00023306"/>
    </source>
</evidence>
<dbReference type="KEGG" id="tpx:Turpa_0094"/>
<dbReference type="EC" id="2.7.8.13" evidence="13 14"/>
<comment type="function">
    <text evidence="13">Catalyzes the initial step of the lipid cycle reactions in the biosynthesis of the cell wall peptidoglycan: transfers peptidoglycan precursor phospho-MurNAc-pentapeptide from UDP-MurNAc-pentapeptide onto the lipid carrier undecaprenyl phosphate, yielding undecaprenyl-pyrophosphoryl-MurNAc-pentapeptide, known as lipid I.</text>
</comment>
<dbReference type="HAMAP" id="MF_00038">
    <property type="entry name" value="MraY"/>
    <property type="match status" value="1"/>
</dbReference>
<evidence type="ECO:0000256" key="2">
    <source>
        <dbReference type="ARBA" id="ARBA00005583"/>
    </source>
</evidence>
<comment type="catalytic activity">
    <reaction evidence="13">
        <text>UDP-N-acetyl-alpha-D-muramoyl-L-alanyl-gamma-D-glutamyl-meso-2,6-diaminopimeloyl-D-alanyl-D-alanine + di-trans,octa-cis-undecaprenyl phosphate = di-trans,octa-cis-undecaprenyl diphospho-N-acetyl-alpha-D-muramoyl-L-alanyl-D-glutamyl-meso-2,6-diaminopimeloyl-D-alanyl-D-alanine + UMP</text>
        <dbReference type="Rhea" id="RHEA:28386"/>
        <dbReference type="ChEBI" id="CHEBI:57865"/>
        <dbReference type="ChEBI" id="CHEBI:60392"/>
        <dbReference type="ChEBI" id="CHEBI:61386"/>
        <dbReference type="ChEBI" id="CHEBI:61387"/>
        <dbReference type="EC" id="2.7.8.13"/>
    </reaction>
</comment>
<dbReference type="GO" id="GO:0071555">
    <property type="term" value="P:cell wall organization"/>
    <property type="evidence" value="ECO:0007669"/>
    <property type="project" value="UniProtKB-KW"/>
</dbReference>
<evidence type="ECO:0000256" key="14">
    <source>
        <dbReference type="NCBIfam" id="TIGR00445"/>
    </source>
</evidence>
<proteinExistence type="inferred from homology"/>
<dbReference type="InterPro" id="IPR003524">
    <property type="entry name" value="PNAcMuramoyl-5peptid_Trfase"/>
</dbReference>
<protein>
    <recommendedName>
        <fullName evidence="13 14">Phospho-N-acetylmuramoyl-pentapeptide-transferase</fullName>
        <ecNumber evidence="13 14">2.7.8.13</ecNumber>
    </recommendedName>
    <alternativeName>
        <fullName evidence="13">UDP-MurNAc-pentapeptide phosphotransferase</fullName>
    </alternativeName>
</protein>
<dbReference type="GO" id="GO:0008963">
    <property type="term" value="F:phospho-N-acetylmuramoyl-pentapeptide-transferase activity"/>
    <property type="evidence" value="ECO:0007669"/>
    <property type="project" value="UniProtKB-UniRule"/>
</dbReference>
<evidence type="ECO:0000256" key="6">
    <source>
        <dbReference type="ARBA" id="ARBA00022692"/>
    </source>
</evidence>
<keyword evidence="13" id="KW-1003">Cell membrane</keyword>
<evidence type="ECO:0000256" key="12">
    <source>
        <dbReference type="ARBA" id="ARBA00023316"/>
    </source>
</evidence>
<evidence type="ECO:0000256" key="9">
    <source>
        <dbReference type="ARBA" id="ARBA00022989"/>
    </source>
</evidence>
<dbReference type="GO" id="GO:0051301">
    <property type="term" value="P:cell division"/>
    <property type="evidence" value="ECO:0007669"/>
    <property type="project" value="UniProtKB-KW"/>
</dbReference>
<dbReference type="OrthoDB" id="9805475at2"/>
<keyword evidence="4 13" id="KW-0132">Cell division</keyword>
<dbReference type="GO" id="GO:0008360">
    <property type="term" value="P:regulation of cell shape"/>
    <property type="evidence" value="ECO:0007669"/>
    <property type="project" value="UniProtKB-KW"/>
</dbReference>
<feature type="transmembrane region" description="Helical" evidence="13">
    <location>
        <begin position="244"/>
        <end position="261"/>
    </location>
</feature>
<feature type="transmembrane region" description="Helical" evidence="13">
    <location>
        <begin position="204"/>
        <end position="224"/>
    </location>
</feature>
<comment type="pathway">
    <text evidence="13">Cell wall biogenesis; peptidoglycan biosynthesis.</text>
</comment>
<dbReference type="InterPro" id="IPR018480">
    <property type="entry name" value="PNAcMuramoyl-5peptid_Trfase_CS"/>
</dbReference>
<dbReference type="PANTHER" id="PTHR22926:SF5">
    <property type="entry name" value="PHOSPHO-N-ACETYLMURAMOYL-PENTAPEPTIDE-TRANSFERASE HOMOLOG"/>
    <property type="match status" value="1"/>
</dbReference>
<dbReference type="GO" id="GO:0051992">
    <property type="term" value="F:UDP-N-acetylmuramoyl-L-alanyl-D-glutamyl-meso-2,6-diaminopimelyl-D-alanyl-D-alanine:undecaprenyl-phosphate transferase activity"/>
    <property type="evidence" value="ECO:0007669"/>
    <property type="project" value="RHEA"/>
</dbReference>
<reference evidence="16 17" key="1">
    <citation type="submission" date="2012-06" db="EMBL/GenBank/DDBJ databases">
        <title>The complete chromosome of genome of Turneriella parva DSM 21527.</title>
        <authorList>
            <consortium name="US DOE Joint Genome Institute (JGI-PGF)"/>
            <person name="Lucas S."/>
            <person name="Han J."/>
            <person name="Lapidus A."/>
            <person name="Bruce D."/>
            <person name="Goodwin L."/>
            <person name="Pitluck S."/>
            <person name="Peters L."/>
            <person name="Kyrpides N."/>
            <person name="Mavromatis K."/>
            <person name="Ivanova N."/>
            <person name="Mikhailova N."/>
            <person name="Chertkov O."/>
            <person name="Detter J.C."/>
            <person name="Tapia R."/>
            <person name="Han C."/>
            <person name="Land M."/>
            <person name="Hauser L."/>
            <person name="Markowitz V."/>
            <person name="Cheng J.-F."/>
            <person name="Hugenholtz P."/>
            <person name="Woyke T."/>
            <person name="Wu D."/>
            <person name="Gronow S."/>
            <person name="Wellnitz S."/>
            <person name="Brambilla E."/>
            <person name="Klenk H.-P."/>
            <person name="Eisen J.A."/>
        </authorList>
    </citation>
    <scope>NUCLEOTIDE SEQUENCE [LARGE SCALE GENOMIC DNA]</scope>
    <source>
        <strain evidence="17">ATCC BAA-1111 / DSM 21527 / NCTC 11395 / H</strain>
    </source>
</reference>
<keyword evidence="13 15" id="KW-0460">Magnesium</keyword>
<feature type="transmembrane region" description="Helical" evidence="13">
    <location>
        <begin position="268"/>
        <end position="289"/>
    </location>
</feature>
<dbReference type="UniPathway" id="UPA00219"/>
<keyword evidence="7 13" id="KW-0133">Cell shape</keyword>
<feature type="transmembrane region" description="Helical" evidence="13">
    <location>
        <begin position="26"/>
        <end position="48"/>
    </location>
</feature>
<dbReference type="EMBL" id="CP002959">
    <property type="protein sequence ID" value="AFM10756.1"/>
    <property type="molecule type" value="Genomic_DNA"/>
</dbReference>
<feature type="binding site" evidence="15">
    <location>
        <position position="272"/>
    </location>
    <ligand>
        <name>Mg(2+)</name>
        <dbReference type="ChEBI" id="CHEBI:18420"/>
    </ligand>
</feature>
<comment type="subcellular location">
    <subcellularLocation>
        <location evidence="13">Cell inner membrane</location>
        <topology evidence="13">Multi-pass membrane protein</topology>
    </subcellularLocation>
    <subcellularLocation>
        <location evidence="1">Membrane</location>
        <topology evidence="1">Multi-pass membrane protein</topology>
    </subcellularLocation>
</comment>
<keyword evidence="9 13" id="KW-1133">Transmembrane helix</keyword>
<comment type="similarity">
    <text evidence="2 13">Belongs to the glycosyltransferase 4 family. MraY subfamily.</text>
</comment>
<keyword evidence="3 13" id="KW-0997">Cell inner membrane</keyword>
<dbReference type="AlphaFoldDB" id="I4B0E9"/>
<organism evidence="16 17">
    <name type="scientific">Turneriella parva (strain ATCC BAA-1111 / DSM 21527 / NCTC 11395 / H)</name>
    <name type="common">Leptospira parva</name>
    <dbReference type="NCBI Taxonomy" id="869212"/>
    <lineage>
        <taxon>Bacteria</taxon>
        <taxon>Pseudomonadati</taxon>
        <taxon>Spirochaetota</taxon>
        <taxon>Spirochaetia</taxon>
        <taxon>Leptospirales</taxon>
        <taxon>Leptospiraceae</taxon>
        <taxon>Turneriella</taxon>
    </lineage>
</organism>
<gene>
    <name evidence="13" type="primary">mraY</name>
    <name evidence="16" type="ordered locus">Turpa_0094</name>
</gene>
<keyword evidence="11 13" id="KW-0131">Cell cycle</keyword>
<sequence>MLQLLLTPLQKQVSWFRIFNYTSFRLVAAAITALLLAYFFGPRFIRFLRRLRFGESVRNDGPESHQSKAGTPTMGGMLIMASMSISILLWGNLSNLYVMLVWLGTLALSAVGFIDDYSKSVLKISGGMKARTKFFWQIVIALGFAILVYMFPYTAKGAPEQATNLYLPFMKNPLFNMGVFAVLFWMFVVVGTSNAVNLTDGLDGLAAGISVVVIVTLALIAYITGLDEITRYLLLVHVPEANEVSVFLAALAGACVGFLWFNAHPAEVFMGDTGSLAIGGSIGMTAILIHREILLMILGGIFVAEALSVILQVGSYKLRQKRIFRMAPLHHHFELGGWHENKVVIRFWIVGILLALISVSSLKIL</sequence>
<keyword evidence="12 13" id="KW-0961">Cell wall biogenesis/degradation</keyword>
<dbReference type="PANTHER" id="PTHR22926">
    <property type="entry name" value="PHOSPHO-N-ACETYLMURAMOYL-PENTAPEPTIDE-TRANSFERASE"/>
    <property type="match status" value="1"/>
</dbReference>
<dbReference type="GO" id="GO:0009252">
    <property type="term" value="P:peptidoglycan biosynthetic process"/>
    <property type="evidence" value="ECO:0007669"/>
    <property type="project" value="UniProtKB-UniRule"/>
</dbReference>
<dbReference type="GO" id="GO:0046872">
    <property type="term" value="F:metal ion binding"/>
    <property type="evidence" value="ECO:0007669"/>
    <property type="project" value="UniProtKB-KW"/>
</dbReference>
<keyword evidence="13 15" id="KW-0479">Metal-binding</keyword>
<comment type="cofactor">
    <cofactor evidence="13 15">
        <name>Mg(2+)</name>
        <dbReference type="ChEBI" id="CHEBI:18420"/>
    </cofactor>
</comment>